<dbReference type="Proteomes" id="UP000182800">
    <property type="component" value="Unassembled WGS sequence"/>
</dbReference>
<dbReference type="InterPro" id="IPR000847">
    <property type="entry name" value="LysR_HTH_N"/>
</dbReference>
<dbReference type="PATRIC" id="fig|1653334.4.peg.771"/>
<gene>
    <name evidence="7" type="ORF">GA0071312_1806</name>
    <name evidence="6" type="ORF">HLUCCO17_15130</name>
</gene>
<evidence type="ECO:0000256" key="3">
    <source>
        <dbReference type="ARBA" id="ARBA00023125"/>
    </source>
</evidence>
<feature type="domain" description="HTH lysR-type" evidence="5">
    <location>
        <begin position="13"/>
        <end position="70"/>
    </location>
</feature>
<dbReference type="PROSITE" id="PS50931">
    <property type="entry name" value="HTH_LYSR"/>
    <property type="match status" value="1"/>
</dbReference>
<evidence type="ECO:0000259" key="5">
    <source>
        <dbReference type="PROSITE" id="PS50931"/>
    </source>
</evidence>
<protein>
    <submittedName>
        <fullName evidence="7">DNA-binding transcriptional regulator, LysR family</fullName>
    </submittedName>
    <submittedName>
        <fullName evidence="6">LysR family transcriptional regulator</fullName>
    </submittedName>
</protein>
<dbReference type="EMBL" id="LJSX01000028">
    <property type="protein sequence ID" value="KPQ09433.1"/>
    <property type="molecule type" value="Genomic_DNA"/>
</dbReference>
<organism evidence="6 8">
    <name type="scientific">Saliniramus fredricksonii</name>
    <dbReference type="NCBI Taxonomy" id="1653334"/>
    <lineage>
        <taxon>Bacteria</taxon>
        <taxon>Pseudomonadati</taxon>
        <taxon>Pseudomonadota</taxon>
        <taxon>Alphaproteobacteria</taxon>
        <taxon>Hyphomicrobiales</taxon>
        <taxon>Salinarimonadaceae</taxon>
        <taxon>Saliniramus</taxon>
    </lineage>
</organism>
<dbReference type="RefSeq" id="WP_074446039.1">
    <property type="nucleotide sequence ID" value="NZ_FMBM01000002.1"/>
</dbReference>
<sequence>MENEEDGGRSSRPSVRELEVLHAVITTRKTTAAAQRLGVSQPAVSRAIGALEARLGRDLFVRDGGRLVPTADAFALDAEAAPIFAALARLSNWPNTPSVGTLLRIFSTPTIAHTFLAPMVTRFLQVEPDTRIQMEIGRSDDAVGSVADGTTDLGVLDVKAAHLGVRAEPFRQSVAHVLMPSDHPLAEKETIRPTDIGDSPMIAVTRRFSARARLERAFAEEGIEPRTVLESGTVQFLLEMVRAGVGIAVINPFPIAYVAGSGLVFRPFEPMIEYETSFVFPAVGGNLPVARRFVDFVRAEQMNLVPAA</sequence>
<keyword evidence="3 7" id="KW-0238">DNA-binding</keyword>
<dbReference type="PRINTS" id="PR00039">
    <property type="entry name" value="HTHLYSR"/>
</dbReference>
<evidence type="ECO:0000313" key="6">
    <source>
        <dbReference type="EMBL" id="KPQ09433.1"/>
    </source>
</evidence>
<name>A0A0P7Y5B5_9HYPH</name>
<proteinExistence type="inferred from homology"/>
<evidence type="ECO:0000313" key="9">
    <source>
        <dbReference type="Proteomes" id="UP000182800"/>
    </source>
</evidence>
<evidence type="ECO:0000256" key="4">
    <source>
        <dbReference type="ARBA" id="ARBA00023163"/>
    </source>
</evidence>
<dbReference type="STRING" id="1653334.GA0071312_1806"/>
<dbReference type="Gene3D" id="3.40.190.290">
    <property type="match status" value="1"/>
</dbReference>
<dbReference type="InterPro" id="IPR036390">
    <property type="entry name" value="WH_DNA-bd_sf"/>
</dbReference>
<keyword evidence="2" id="KW-0805">Transcription regulation</keyword>
<dbReference type="Gene3D" id="1.10.10.10">
    <property type="entry name" value="Winged helix-like DNA-binding domain superfamily/Winged helix DNA-binding domain"/>
    <property type="match status" value="1"/>
</dbReference>
<evidence type="ECO:0000256" key="2">
    <source>
        <dbReference type="ARBA" id="ARBA00023015"/>
    </source>
</evidence>
<reference evidence="7 9" key="2">
    <citation type="submission" date="2016-08" db="EMBL/GenBank/DDBJ databases">
        <authorList>
            <person name="Varghese N."/>
            <person name="Submissions Spin"/>
        </authorList>
    </citation>
    <scope>NUCLEOTIDE SEQUENCE [LARGE SCALE GENOMIC DNA]</scope>
    <source>
        <strain evidence="7 9">HL-109</strain>
    </source>
</reference>
<dbReference type="EMBL" id="FMBM01000002">
    <property type="protein sequence ID" value="SCC80878.1"/>
    <property type="molecule type" value="Genomic_DNA"/>
</dbReference>
<dbReference type="GO" id="GO:0043565">
    <property type="term" value="F:sequence-specific DNA binding"/>
    <property type="evidence" value="ECO:0007669"/>
    <property type="project" value="TreeGrafter"/>
</dbReference>
<reference evidence="6 8" key="1">
    <citation type="submission" date="2015-09" db="EMBL/GenBank/DDBJ databases">
        <title>Identification and resolution of microdiversity through metagenomic sequencing of parallel consortia.</title>
        <authorList>
            <person name="Nelson W.C."/>
            <person name="Romine M.F."/>
            <person name="Lindemann S.R."/>
        </authorList>
    </citation>
    <scope>NUCLEOTIDE SEQUENCE [LARGE SCALE GENOMIC DNA]</scope>
    <source>
        <strain evidence="6">HL-109</strain>
    </source>
</reference>
<evidence type="ECO:0000313" key="8">
    <source>
        <dbReference type="Proteomes" id="UP000050497"/>
    </source>
</evidence>
<keyword evidence="9" id="KW-1185">Reference proteome</keyword>
<evidence type="ECO:0000313" key="7">
    <source>
        <dbReference type="EMBL" id="SCC80878.1"/>
    </source>
</evidence>
<dbReference type="PANTHER" id="PTHR30427:SF1">
    <property type="entry name" value="TRANSCRIPTIONAL ACTIVATOR PROTEIN LYSR"/>
    <property type="match status" value="1"/>
</dbReference>
<dbReference type="SUPFAM" id="SSF46785">
    <property type="entry name" value="Winged helix' DNA-binding domain"/>
    <property type="match status" value="1"/>
</dbReference>
<dbReference type="InterPro" id="IPR005119">
    <property type="entry name" value="LysR_subst-bd"/>
</dbReference>
<dbReference type="Proteomes" id="UP000050497">
    <property type="component" value="Unassembled WGS sequence"/>
</dbReference>
<dbReference type="InterPro" id="IPR036388">
    <property type="entry name" value="WH-like_DNA-bd_sf"/>
</dbReference>
<comment type="similarity">
    <text evidence="1">Belongs to the LysR transcriptional regulatory family.</text>
</comment>
<comment type="caution">
    <text evidence="6">The sequence shown here is derived from an EMBL/GenBank/DDBJ whole genome shotgun (WGS) entry which is preliminary data.</text>
</comment>
<dbReference type="Pfam" id="PF00126">
    <property type="entry name" value="HTH_1"/>
    <property type="match status" value="1"/>
</dbReference>
<keyword evidence="4" id="KW-0804">Transcription</keyword>
<dbReference type="SUPFAM" id="SSF53850">
    <property type="entry name" value="Periplasmic binding protein-like II"/>
    <property type="match status" value="1"/>
</dbReference>
<dbReference type="GO" id="GO:0003700">
    <property type="term" value="F:DNA-binding transcription factor activity"/>
    <property type="evidence" value="ECO:0007669"/>
    <property type="project" value="InterPro"/>
</dbReference>
<evidence type="ECO:0000256" key="1">
    <source>
        <dbReference type="ARBA" id="ARBA00009437"/>
    </source>
</evidence>
<dbReference type="GO" id="GO:0010628">
    <property type="term" value="P:positive regulation of gene expression"/>
    <property type="evidence" value="ECO:0007669"/>
    <property type="project" value="TreeGrafter"/>
</dbReference>
<dbReference type="Pfam" id="PF03466">
    <property type="entry name" value="LysR_substrate"/>
    <property type="match status" value="1"/>
</dbReference>
<accession>A0A0P7Y5B5</accession>
<dbReference type="AlphaFoldDB" id="A0A0P7Y5B5"/>
<dbReference type="PANTHER" id="PTHR30427">
    <property type="entry name" value="TRANSCRIPTIONAL ACTIVATOR PROTEIN LYSR"/>
    <property type="match status" value="1"/>
</dbReference>